<gene>
    <name evidence="3" type="ORF">BC008_06450</name>
    <name evidence="4" type="ORF">BC008_06620</name>
</gene>
<evidence type="ECO:0000313" key="5">
    <source>
        <dbReference type="Proteomes" id="UP000053372"/>
    </source>
</evidence>
<keyword evidence="2" id="KW-0732">Signal</keyword>
<dbReference type="EMBL" id="LMTZ01000004">
    <property type="protein sequence ID" value="KST70118.1"/>
    <property type="molecule type" value="Genomic_DNA"/>
</dbReference>
<dbReference type="OrthoDB" id="530222at2"/>
<dbReference type="AlphaFoldDB" id="A0A0V8A035"/>
<evidence type="ECO:0000256" key="2">
    <source>
        <dbReference type="SAM" id="SignalP"/>
    </source>
</evidence>
<feature type="compositionally biased region" description="Polar residues" evidence="1">
    <location>
        <begin position="25"/>
        <end position="54"/>
    </location>
</feature>
<evidence type="ECO:0000313" key="3">
    <source>
        <dbReference type="EMBL" id="KST70087.1"/>
    </source>
</evidence>
<proteinExistence type="predicted"/>
<evidence type="ECO:0000313" key="4">
    <source>
        <dbReference type="EMBL" id="KST70118.1"/>
    </source>
</evidence>
<dbReference type="PROSITE" id="PS51257">
    <property type="entry name" value="PROKAR_LIPOPROTEIN"/>
    <property type="match status" value="1"/>
</dbReference>
<keyword evidence="5" id="KW-1185">Reference proteome</keyword>
<dbReference type="EMBL" id="LMTZ01000005">
    <property type="protein sequence ID" value="KST70087.1"/>
    <property type="molecule type" value="Genomic_DNA"/>
</dbReference>
<feature type="region of interest" description="Disordered" evidence="1">
    <location>
        <begin position="25"/>
        <end position="93"/>
    </location>
</feature>
<comment type="caution">
    <text evidence="3">The sequence shown here is derived from an EMBL/GenBank/DDBJ whole genome shotgun (WGS) entry which is preliminary data.</text>
</comment>
<organism evidence="3 5">
    <name type="scientific">Mastigocoleus testarum BC008</name>
    <dbReference type="NCBI Taxonomy" id="371196"/>
    <lineage>
        <taxon>Bacteria</taxon>
        <taxon>Bacillati</taxon>
        <taxon>Cyanobacteriota</taxon>
        <taxon>Cyanophyceae</taxon>
        <taxon>Nostocales</taxon>
        <taxon>Hapalosiphonaceae</taxon>
        <taxon>Mastigocoleus</taxon>
    </lineage>
</organism>
<feature type="compositionally biased region" description="Low complexity" evidence="1">
    <location>
        <begin position="71"/>
        <end position="90"/>
    </location>
</feature>
<accession>A0A0V8A035</accession>
<sequence length="215" mass="23022">MRTEKKYISPLIVAAIVFGISSCSSTPVTQEQSTNTAPANTPESPNSTANNSVVSPAPNPETSETEKSETKPVASPSSSPKQPSASTSKKIAAAPSDTLKRTINATLYTSDAQCQSLVAQKVELPANTPIESAVGKIIEKQDSGDFNLSGYRVNVKNGVATVDFRLSPNSQRQLSSLSSCEQFALFNSVRTTLTKNPQWKVKNVRFTEKGQEIVL</sequence>
<feature type="signal peptide" evidence="2">
    <location>
        <begin position="1"/>
        <end position="25"/>
    </location>
</feature>
<reference evidence="3 5" key="1">
    <citation type="journal article" date="2015" name="Genome Announc.">
        <title>Draft Genome of the Euendolithic (true boring) Cyanobacterium Mastigocoleus testarum strain BC008.</title>
        <authorList>
            <person name="Guida B.S."/>
            <person name="Garcia-Pichel F."/>
        </authorList>
    </citation>
    <scope>NUCLEOTIDE SEQUENCE [LARGE SCALE GENOMIC DNA]</scope>
    <source>
        <strain evidence="3 5">BC008</strain>
    </source>
</reference>
<evidence type="ECO:0000256" key="1">
    <source>
        <dbReference type="SAM" id="MobiDB-lite"/>
    </source>
</evidence>
<dbReference type="RefSeq" id="WP_058183018.1">
    <property type="nucleotide sequence ID" value="NZ_LMTZ01000004.1"/>
</dbReference>
<feature type="chain" id="PRO_5007439085" evidence="2">
    <location>
        <begin position="26"/>
        <end position="215"/>
    </location>
</feature>
<name>A0A0V8A035_9CYAN</name>
<protein>
    <submittedName>
        <fullName evidence="3">Uncharacterized protein</fullName>
    </submittedName>
</protein>
<dbReference type="Proteomes" id="UP000053372">
    <property type="component" value="Unassembled WGS sequence"/>
</dbReference>